<name>A0A5K1JUB3_9APHY</name>
<dbReference type="AlphaFoldDB" id="A0A5K1JUB3"/>
<sequence>MAYYNHINVHSGPEGNNVPRLRWDDFLVRFSRENIRLHDRVLIAHVSAQDKLASTLKPLQRLTHLRIVIHAAVLVYKDAASPYAPPEEYAHTLRGSTLDFDGTAASLVRLFPSLRCFFLTTCGVLSTWDDSKRYYKWPMKPYERWYVPRAWPSQRRAP</sequence>
<gene>
    <name evidence="1" type="primary">G4MVC5</name>
</gene>
<dbReference type="EMBL" id="LR724733">
    <property type="protein sequence ID" value="VWO95344.1"/>
    <property type="molecule type" value="Genomic_DNA"/>
</dbReference>
<evidence type="ECO:0000313" key="1">
    <source>
        <dbReference type="EMBL" id="VWO95344.1"/>
    </source>
</evidence>
<organism evidence="1">
    <name type="scientific">Ganoderma boninense</name>
    <dbReference type="NCBI Taxonomy" id="34458"/>
    <lineage>
        <taxon>Eukaryota</taxon>
        <taxon>Fungi</taxon>
        <taxon>Dikarya</taxon>
        <taxon>Basidiomycota</taxon>
        <taxon>Agaricomycotina</taxon>
        <taxon>Agaricomycetes</taxon>
        <taxon>Polyporales</taxon>
        <taxon>Polyporaceae</taxon>
        <taxon>Ganoderma</taxon>
    </lineage>
</organism>
<accession>A0A5K1JUB3</accession>
<proteinExistence type="predicted"/>
<reference evidence="1" key="1">
    <citation type="submission" date="2019-10" db="EMBL/GenBank/DDBJ databases">
        <authorList>
            <person name="Nor Muhammad N."/>
        </authorList>
    </citation>
    <scope>NUCLEOTIDE SEQUENCE</scope>
</reference>
<protein>
    <submittedName>
        <fullName evidence="1">Ubiquitin-conjugating enzyme E2 2</fullName>
    </submittedName>
</protein>